<sequence length="64" mass="7771">MIKISREKQHGRSTGKNNWHWLYTVVGPDKYHSTGKNLNERRQWAKKRWPGHRIDETWKREDAA</sequence>
<comment type="caution">
    <text evidence="1">The sequence shown here is derived from an EMBL/GenBank/DDBJ whole genome shotgun (WGS) entry which is preliminary data.</text>
</comment>
<dbReference type="AlphaFoldDB" id="A0A0F9L772"/>
<evidence type="ECO:0000313" key="1">
    <source>
        <dbReference type="EMBL" id="KKM90664.1"/>
    </source>
</evidence>
<dbReference type="EMBL" id="LAZR01006644">
    <property type="protein sequence ID" value="KKM90664.1"/>
    <property type="molecule type" value="Genomic_DNA"/>
</dbReference>
<protein>
    <submittedName>
        <fullName evidence="1">Uncharacterized protein</fullName>
    </submittedName>
</protein>
<name>A0A0F9L772_9ZZZZ</name>
<reference evidence="1" key="1">
    <citation type="journal article" date="2015" name="Nature">
        <title>Complex archaea that bridge the gap between prokaryotes and eukaryotes.</title>
        <authorList>
            <person name="Spang A."/>
            <person name="Saw J.H."/>
            <person name="Jorgensen S.L."/>
            <person name="Zaremba-Niedzwiedzka K."/>
            <person name="Martijn J."/>
            <person name="Lind A.E."/>
            <person name="van Eijk R."/>
            <person name="Schleper C."/>
            <person name="Guy L."/>
            <person name="Ettema T.J."/>
        </authorList>
    </citation>
    <scope>NUCLEOTIDE SEQUENCE</scope>
</reference>
<organism evidence="1">
    <name type="scientific">marine sediment metagenome</name>
    <dbReference type="NCBI Taxonomy" id="412755"/>
    <lineage>
        <taxon>unclassified sequences</taxon>
        <taxon>metagenomes</taxon>
        <taxon>ecological metagenomes</taxon>
    </lineage>
</organism>
<gene>
    <name evidence="1" type="ORF">LCGC14_1236440</name>
</gene>
<accession>A0A0F9L772</accession>
<proteinExistence type="predicted"/>